<feature type="compositionally biased region" description="Basic residues" evidence="1">
    <location>
        <begin position="413"/>
        <end position="424"/>
    </location>
</feature>
<feature type="compositionally biased region" description="Basic and acidic residues" evidence="1">
    <location>
        <begin position="271"/>
        <end position="292"/>
    </location>
</feature>
<dbReference type="EMBL" id="KZ819288">
    <property type="protein sequence ID" value="PWN99484.1"/>
    <property type="molecule type" value="Genomic_DNA"/>
</dbReference>
<reference evidence="2 3" key="1">
    <citation type="journal article" date="2018" name="Mol. Biol. Evol.">
        <title>Broad Genomic Sampling Reveals a Smut Pathogenic Ancestry of the Fungal Clade Ustilaginomycotina.</title>
        <authorList>
            <person name="Kijpornyongpan T."/>
            <person name="Mondo S.J."/>
            <person name="Barry K."/>
            <person name="Sandor L."/>
            <person name="Lee J."/>
            <person name="Lipzen A."/>
            <person name="Pangilinan J."/>
            <person name="LaButti K."/>
            <person name="Hainaut M."/>
            <person name="Henrissat B."/>
            <person name="Grigoriev I.V."/>
            <person name="Spatafora J.W."/>
            <person name="Aime M.C."/>
        </authorList>
    </citation>
    <scope>NUCLEOTIDE SEQUENCE [LARGE SCALE GENOMIC DNA]</scope>
    <source>
        <strain evidence="2 3">MCA 4186</strain>
    </source>
</reference>
<feature type="region of interest" description="Disordered" evidence="1">
    <location>
        <begin position="253"/>
        <end position="449"/>
    </location>
</feature>
<feature type="compositionally biased region" description="Basic and acidic residues" evidence="1">
    <location>
        <begin position="391"/>
        <end position="405"/>
    </location>
</feature>
<gene>
    <name evidence="2" type="ORF">FA09DRAFT_337604</name>
</gene>
<dbReference type="RefSeq" id="XP_025599763.1">
    <property type="nucleotide sequence ID" value="XM_025744017.1"/>
</dbReference>
<proteinExistence type="predicted"/>
<keyword evidence="3" id="KW-1185">Reference proteome</keyword>
<evidence type="ECO:0000256" key="1">
    <source>
        <dbReference type="SAM" id="MobiDB-lite"/>
    </source>
</evidence>
<dbReference type="OrthoDB" id="5580651at2759"/>
<sequence>MDASDSVERTRLNVLELARNLYSHDAELLAGAVDKAFASNATYAGHGLKISGASRIKHAAALNNAIDVGSAPELSAEDVEWDESSKTATLSTVRYVSPRGMPLFSFAIPVRTVLHFGGPSKSLQVTHIAEEWPLDAFLQRTPVVGTLERTIFTPLATLAFVQLAGIYHALSSHLSSTSRKLVEPTAAAAKVRVPAGVERGFVRGTEVAQGWGSGLVERAVNLSEAPLRALERAAQTSTSILSRVSPIELPTPFIYQAPERKRPASSSQSNGKKEEKSESKDDDAKKAEKPEQDESAAAEEQPAAATVQVSATAEEPAKEISIPARVNNEAPQAEATTQLEEPKAADAPKETLFDRIEVPDLTTGHAASQKPQGHLLAVPTSPNVGGGHSSGSEEEHEHDDEERKTGGGGGAGKKSRRNKKKKSKKDKDAAAAPAAAHEKPPTFKESLQS</sequence>
<feature type="compositionally biased region" description="Basic and acidic residues" evidence="1">
    <location>
        <begin position="340"/>
        <end position="358"/>
    </location>
</feature>
<evidence type="ECO:0000313" key="2">
    <source>
        <dbReference type="EMBL" id="PWN99484.1"/>
    </source>
</evidence>
<organism evidence="2 3">
    <name type="scientific">Tilletiopsis washingtonensis</name>
    <dbReference type="NCBI Taxonomy" id="58919"/>
    <lineage>
        <taxon>Eukaryota</taxon>
        <taxon>Fungi</taxon>
        <taxon>Dikarya</taxon>
        <taxon>Basidiomycota</taxon>
        <taxon>Ustilaginomycotina</taxon>
        <taxon>Exobasidiomycetes</taxon>
        <taxon>Entylomatales</taxon>
        <taxon>Entylomatales incertae sedis</taxon>
        <taxon>Tilletiopsis</taxon>
    </lineage>
</organism>
<dbReference type="Proteomes" id="UP000245946">
    <property type="component" value="Unassembled WGS sequence"/>
</dbReference>
<dbReference type="GeneID" id="37271561"/>
<protein>
    <submittedName>
        <fullName evidence="2">Uncharacterized protein</fullName>
    </submittedName>
</protein>
<evidence type="ECO:0000313" key="3">
    <source>
        <dbReference type="Proteomes" id="UP000245946"/>
    </source>
</evidence>
<accession>A0A316ZEM2</accession>
<dbReference type="AlphaFoldDB" id="A0A316ZEM2"/>
<name>A0A316ZEM2_9BASI</name>